<dbReference type="SMART" id="SM00332">
    <property type="entry name" value="PP2Cc"/>
    <property type="match status" value="1"/>
</dbReference>
<dbReference type="InterPro" id="IPR015655">
    <property type="entry name" value="PP2C"/>
</dbReference>
<dbReference type="CDD" id="cd00143">
    <property type="entry name" value="PP2Cc"/>
    <property type="match status" value="1"/>
</dbReference>
<feature type="domain" description="PPM-type phosphatase" evidence="1">
    <location>
        <begin position="14"/>
        <end position="239"/>
    </location>
</feature>
<evidence type="ECO:0000313" key="3">
    <source>
        <dbReference type="Proteomes" id="UP000280307"/>
    </source>
</evidence>
<dbReference type="PROSITE" id="PS51746">
    <property type="entry name" value="PPM_2"/>
    <property type="match status" value="1"/>
</dbReference>
<dbReference type="Pfam" id="PF00481">
    <property type="entry name" value="PP2C"/>
    <property type="match status" value="1"/>
</dbReference>
<evidence type="ECO:0000313" key="2">
    <source>
        <dbReference type="EMBL" id="RRR72820.1"/>
    </source>
</evidence>
<dbReference type="EMBL" id="RSAS01000372">
    <property type="protein sequence ID" value="RRR72820.1"/>
    <property type="molecule type" value="Genomic_DNA"/>
</dbReference>
<sequence length="239" mass="25556">MSSSQPTLTFGPLLVGACTDTGMVREENEDAYGLPTVDPAFWQSHGYLFAVADGVGGGGGGSEASQLTITTLYNQFYSDGEPDLLQAIKHANMAVRRQRLMGSEAHTRMASTVVMLLFQGTSFQVAHVGDSRAYLVRNATLYQLTLDHSLVQEQLDAGAISAAEAQSHQRKNVITRAIGADSAVDADVSHADQVFSGDTFILCSDGLTNHVDEPTLVHMVTHYAPMDAALALLQLANQN</sequence>
<dbReference type="Proteomes" id="UP000280307">
    <property type="component" value="Unassembled WGS sequence"/>
</dbReference>
<reference evidence="2 3" key="1">
    <citation type="submission" date="2018-12" db="EMBL/GenBank/DDBJ databases">
        <title>Genome Sequence of Candidatus Viridilinea halotolerans isolated from saline sulfide-rich spring.</title>
        <authorList>
            <person name="Grouzdev D.S."/>
            <person name="Burganskaya E.I."/>
            <person name="Krutkina M.S."/>
            <person name="Sukhacheva M.V."/>
            <person name="Gorlenko V.M."/>
        </authorList>
    </citation>
    <scope>NUCLEOTIDE SEQUENCE [LARGE SCALE GENOMIC DNA]</scope>
    <source>
        <strain evidence="2">Chok-6</strain>
    </source>
</reference>
<accession>A0A426U0X1</accession>
<dbReference type="InterPro" id="IPR036457">
    <property type="entry name" value="PPM-type-like_dom_sf"/>
</dbReference>
<name>A0A426U0X1_9CHLR</name>
<dbReference type="SMART" id="SM00331">
    <property type="entry name" value="PP2C_SIG"/>
    <property type="match status" value="1"/>
</dbReference>
<organism evidence="2 3">
    <name type="scientific">Candidatus Viridilinea halotolerans</name>
    <dbReference type="NCBI Taxonomy" id="2491704"/>
    <lineage>
        <taxon>Bacteria</taxon>
        <taxon>Bacillati</taxon>
        <taxon>Chloroflexota</taxon>
        <taxon>Chloroflexia</taxon>
        <taxon>Chloroflexales</taxon>
        <taxon>Chloroflexineae</taxon>
        <taxon>Oscillochloridaceae</taxon>
        <taxon>Candidatus Viridilinea</taxon>
    </lineage>
</organism>
<dbReference type="Gene3D" id="3.60.40.10">
    <property type="entry name" value="PPM-type phosphatase domain"/>
    <property type="match status" value="1"/>
</dbReference>
<feature type="non-terminal residue" evidence="2">
    <location>
        <position position="239"/>
    </location>
</feature>
<dbReference type="PANTHER" id="PTHR47992">
    <property type="entry name" value="PROTEIN PHOSPHATASE"/>
    <property type="match status" value="1"/>
</dbReference>
<dbReference type="InterPro" id="IPR001932">
    <property type="entry name" value="PPM-type_phosphatase-like_dom"/>
</dbReference>
<proteinExistence type="predicted"/>
<dbReference type="AlphaFoldDB" id="A0A426U0X1"/>
<dbReference type="GO" id="GO:0004722">
    <property type="term" value="F:protein serine/threonine phosphatase activity"/>
    <property type="evidence" value="ECO:0007669"/>
    <property type="project" value="InterPro"/>
</dbReference>
<comment type="caution">
    <text evidence="2">The sequence shown here is derived from an EMBL/GenBank/DDBJ whole genome shotgun (WGS) entry which is preliminary data.</text>
</comment>
<protein>
    <submittedName>
        <fullName evidence="2">Serine/threonine-protein phosphatase</fullName>
    </submittedName>
</protein>
<gene>
    <name evidence="2" type="ORF">EI684_09615</name>
</gene>
<evidence type="ECO:0000259" key="1">
    <source>
        <dbReference type="PROSITE" id="PS51746"/>
    </source>
</evidence>
<dbReference type="SUPFAM" id="SSF81606">
    <property type="entry name" value="PP2C-like"/>
    <property type="match status" value="1"/>
</dbReference>